<reference evidence="2 4" key="1">
    <citation type="submission" date="2017-12" db="EMBL/GenBank/DDBJ databases">
        <title>Complete genome sequence of Herbivorax saccincola GGR1, a novel Cellulosome-producing hydrolytic bacterium in a thermophilic biogas plant, established by Illumina and Nanopore MinION sequencing.</title>
        <authorList>
            <person name="Pechtl A."/>
            <person name="Ruckert C."/>
            <person name="Koeck D.E."/>
            <person name="Maus I."/>
            <person name="Winkler A."/>
            <person name="Kalinowski J."/>
            <person name="Puhler A."/>
            <person name="Schwarz W.W."/>
            <person name="Zverlov V.V."/>
            <person name="Schluter A."/>
            <person name="Liebl W."/>
        </authorList>
    </citation>
    <scope>NUCLEOTIDE SEQUENCE [LARGE SCALE GENOMIC DNA]</scope>
    <source>
        <strain evidence="2">GGR1</strain>
        <strain evidence="4">SR1</strain>
    </source>
</reference>
<reference evidence="3 5" key="2">
    <citation type="journal article" date="2018" name="Syst. Appl. Microbiol.">
        <title>Characterization and high-quality draft genome sequence of Herbivorax saccincola A7, an anaerobic, alkaliphilic, thermophilic, cellulolytic, and xylanolytic bacterium.</title>
        <authorList>
            <person name="Aikawa S."/>
            <person name="Baramee S."/>
            <person name="Sermsathanaswadi J."/>
            <person name="Thianheng P."/>
            <person name="Tachaapaikoon C."/>
            <person name="Shikata A."/>
            <person name="Waeonukul R."/>
            <person name="Pason P."/>
            <person name="Ratanakhanokchai K."/>
            <person name="Kosugi A."/>
        </authorList>
    </citation>
    <scope>NUCLEOTIDE SEQUENCE [LARGE SCALE GENOMIC DNA]</scope>
    <source>
        <strain evidence="3 5">A7</strain>
    </source>
</reference>
<dbReference type="EMBL" id="NEMB01000003">
    <property type="protein sequence ID" value="PQQ65759.1"/>
    <property type="molecule type" value="Genomic_DNA"/>
</dbReference>
<evidence type="ECO:0000313" key="2">
    <source>
        <dbReference type="EMBL" id="AUG56054.1"/>
    </source>
</evidence>
<dbReference type="Proteomes" id="UP000239720">
    <property type="component" value="Unassembled WGS sequence"/>
</dbReference>
<gene>
    <name evidence="3" type="ORF">B9R14_02565</name>
    <name evidence="2" type="ORF">HVS_00340</name>
</gene>
<proteinExistence type="predicted"/>
<dbReference type="KEGG" id="hsc:HVS_00340"/>
<evidence type="ECO:0000313" key="5">
    <source>
        <dbReference type="Proteomes" id="UP000239720"/>
    </source>
</evidence>
<organism evidence="2 4">
    <name type="scientific">Acetivibrio saccincola</name>
    <dbReference type="NCBI Taxonomy" id="1677857"/>
    <lineage>
        <taxon>Bacteria</taxon>
        <taxon>Bacillati</taxon>
        <taxon>Bacillota</taxon>
        <taxon>Clostridia</taxon>
        <taxon>Eubacteriales</taxon>
        <taxon>Oscillospiraceae</taxon>
        <taxon>Acetivibrio</taxon>
    </lineage>
</organism>
<evidence type="ECO:0000313" key="3">
    <source>
        <dbReference type="EMBL" id="PQQ65759.1"/>
    </source>
</evidence>
<dbReference type="RefSeq" id="WP_101298499.1">
    <property type="nucleotide sequence ID" value="NZ_CP025197.1"/>
</dbReference>
<name>A0A2K9E7X7_9FIRM</name>
<keyword evidence="1" id="KW-0472">Membrane</keyword>
<evidence type="ECO:0000256" key="1">
    <source>
        <dbReference type="SAM" id="Phobius"/>
    </source>
</evidence>
<dbReference type="AlphaFoldDB" id="A0A2K9E7X7"/>
<feature type="transmembrane region" description="Helical" evidence="1">
    <location>
        <begin position="12"/>
        <end position="32"/>
    </location>
</feature>
<keyword evidence="1" id="KW-0812">Transmembrane</keyword>
<keyword evidence="1" id="KW-1133">Transmembrane helix</keyword>
<protein>
    <submittedName>
        <fullName evidence="2">Uncharacterized protein</fullName>
    </submittedName>
</protein>
<accession>A0A2K9E7X7</accession>
<evidence type="ECO:0000313" key="4">
    <source>
        <dbReference type="Proteomes" id="UP000233534"/>
    </source>
</evidence>
<dbReference type="Proteomes" id="UP000233534">
    <property type="component" value="Chromosome"/>
</dbReference>
<keyword evidence="4" id="KW-1185">Reference proteome</keyword>
<sequence length="151" mass="17427">MNKGKAKSKMSIAVIFVVFALAVVSFLAWYIYTTSYYEIDVEFIGKIETEMNLTKNDWCCITVETAIRELSQGGAQRAVQNSNTEEMIEKLKLIERDKYNILITDGSRIEKVTKTREEHDRLLKIDYSPEFSHNSLYLYTIAKNVRAVNDP</sequence>
<dbReference type="EMBL" id="CP025197">
    <property type="protein sequence ID" value="AUG56054.1"/>
    <property type="molecule type" value="Genomic_DNA"/>
</dbReference>